<dbReference type="Proteomes" id="UP001208570">
    <property type="component" value="Unassembled WGS sequence"/>
</dbReference>
<dbReference type="InterPro" id="IPR001623">
    <property type="entry name" value="DnaJ_domain"/>
</dbReference>
<dbReference type="PANTHER" id="PTHR44873:SF1">
    <property type="entry name" value="DNAJ HOMOLOG SUBFAMILY C MEMBER 30, MITOCHONDRIAL"/>
    <property type="match status" value="1"/>
</dbReference>
<feature type="domain" description="J" evidence="3">
    <location>
        <begin position="29"/>
        <end position="93"/>
    </location>
</feature>
<keyword evidence="2" id="KW-0812">Transmembrane</keyword>
<feature type="region of interest" description="Disordered" evidence="1">
    <location>
        <begin position="92"/>
        <end position="119"/>
    </location>
</feature>
<gene>
    <name evidence="4" type="ORF">LSH36_247g01062</name>
</gene>
<keyword evidence="2" id="KW-0472">Membrane</keyword>
<dbReference type="PROSITE" id="PS50076">
    <property type="entry name" value="DNAJ_2"/>
    <property type="match status" value="1"/>
</dbReference>
<dbReference type="EMBL" id="JAODUP010000247">
    <property type="protein sequence ID" value="KAK2155146.1"/>
    <property type="molecule type" value="Genomic_DNA"/>
</dbReference>
<sequence>MNLHLELEKCNDSYHRKSTQHRYSTRIKNYYEVLELTPKATGSQIKSAYYRLSKKYHPDKNPSKESKAMFSEISEAYETLGNIRSRRIYDSSQTEHPVRRGHTMSHNSPFPEYKTKRKPPTGRSTIYNFDEFYRQHYGETRTGERLRKAAYEQAMKERRELIEQKNTMVIFILITSLTVLLINFFFMNRPR</sequence>
<accession>A0AAD9JL78</accession>
<dbReference type="Gene3D" id="1.10.287.110">
    <property type="entry name" value="DnaJ domain"/>
    <property type="match status" value="1"/>
</dbReference>
<proteinExistence type="predicted"/>
<evidence type="ECO:0000256" key="1">
    <source>
        <dbReference type="SAM" id="MobiDB-lite"/>
    </source>
</evidence>
<dbReference type="SMART" id="SM00271">
    <property type="entry name" value="DnaJ"/>
    <property type="match status" value="1"/>
</dbReference>
<dbReference type="AlphaFoldDB" id="A0AAD9JL78"/>
<dbReference type="PROSITE" id="PS00636">
    <property type="entry name" value="DNAJ_1"/>
    <property type="match status" value="1"/>
</dbReference>
<organism evidence="4 5">
    <name type="scientific">Paralvinella palmiformis</name>
    <dbReference type="NCBI Taxonomy" id="53620"/>
    <lineage>
        <taxon>Eukaryota</taxon>
        <taxon>Metazoa</taxon>
        <taxon>Spiralia</taxon>
        <taxon>Lophotrochozoa</taxon>
        <taxon>Annelida</taxon>
        <taxon>Polychaeta</taxon>
        <taxon>Sedentaria</taxon>
        <taxon>Canalipalpata</taxon>
        <taxon>Terebellida</taxon>
        <taxon>Terebelliformia</taxon>
        <taxon>Alvinellidae</taxon>
        <taxon>Paralvinella</taxon>
    </lineage>
</organism>
<comment type="caution">
    <text evidence="4">The sequence shown here is derived from an EMBL/GenBank/DDBJ whole genome shotgun (WGS) entry which is preliminary data.</text>
</comment>
<evidence type="ECO:0000259" key="3">
    <source>
        <dbReference type="PROSITE" id="PS50076"/>
    </source>
</evidence>
<reference evidence="4" key="1">
    <citation type="journal article" date="2023" name="Mol. Biol. Evol.">
        <title>Third-Generation Sequencing Reveals the Adaptive Role of the Epigenome in Three Deep-Sea Polychaetes.</title>
        <authorList>
            <person name="Perez M."/>
            <person name="Aroh O."/>
            <person name="Sun Y."/>
            <person name="Lan Y."/>
            <person name="Juniper S.K."/>
            <person name="Young C.R."/>
            <person name="Angers B."/>
            <person name="Qian P.Y."/>
        </authorList>
    </citation>
    <scope>NUCLEOTIDE SEQUENCE</scope>
    <source>
        <strain evidence="4">P08H-3</strain>
    </source>
</reference>
<feature type="transmembrane region" description="Helical" evidence="2">
    <location>
        <begin position="168"/>
        <end position="186"/>
    </location>
</feature>
<dbReference type="InterPro" id="IPR053025">
    <property type="entry name" value="Mito_ATP_Synthase-Asso"/>
</dbReference>
<evidence type="ECO:0000256" key="2">
    <source>
        <dbReference type="SAM" id="Phobius"/>
    </source>
</evidence>
<dbReference type="InterPro" id="IPR036869">
    <property type="entry name" value="J_dom_sf"/>
</dbReference>
<dbReference type="CDD" id="cd06257">
    <property type="entry name" value="DnaJ"/>
    <property type="match status" value="1"/>
</dbReference>
<dbReference type="InterPro" id="IPR018253">
    <property type="entry name" value="DnaJ_domain_CS"/>
</dbReference>
<name>A0AAD9JL78_9ANNE</name>
<protein>
    <recommendedName>
        <fullName evidence="3">J domain-containing protein</fullName>
    </recommendedName>
</protein>
<evidence type="ECO:0000313" key="4">
    <source>
        <dbReference type="EMBL" id="KAK2155146.1"/>
    </source>
</evidence>
<dbReference type="PRINTS" id="PR00625">
    <property type="entry name" value="JDOMAIN"/>
</dbReference>
<evidence type="ECO:0000313" key="5">
    <source>
        <dbReference type="Proteomes" id="UP001208570"/>
    </source>
</evidence>
<keyword evidence="5" id="KW-1185">Reference proteome</keyword>
<dbReference type="Pfam" id="PF00226">
    <property type="entry name" value="DnaJ"/>
    <property type="match status" value="1"/>
</dbReference>
<keyword evidence="2" id="KW-1133">Transmembrane helix</keyword>
<dbReference type="PANTHER" id="PTHR44873">
    <property type="entry name" value="DNAJ HOMOLOG SUBFAMILY C MEMBER 30, MITOCHONDRIAL"/>
    <property type="match status" value="1"/>
</dbReference>
<dbReference type="SUPFAM" id="SSF46565">
    <property type="entry name" value="Chaperone J-domain"/>
    <property type="match status" value="1"/>
</dbReference>